<feature type="domain" description="Response regulatory" evidence="4">
    <location>
        <begin position="1"/>
        <end position="114"/>
    </location>
</feature>
<dbReference type="CDD" id="cd00383">
    <property type="entry name" value="trans_reg_C"/>
    <property type="match status" value="1"/>
</dbReference>
<dbReference type="GO" id="GO:0032993">
    <property type="term" value="C:protein-DNA complex"/>
    <property type="evidence" value="ECO:0007669"/>
    <property type="project" value="TreeGrafter"/>
</dbReference>
<dbReference type="GO" id="GO:0000156">
    <property type="term" value="F:phosphorelay response regulator activity"/>
    <property type="evidence" value="ECO:0007669"/>
    <property type="project" value="TreeGrafter"/>
</dbReference>
<dbReference type="Gene3D" id="1.10.10.10">
    <property type="entry name" value="Winged helix-like DNA-binding domain superfamily/Winged helix DNA-binding domain"/>
    <property type="match status" value="1"/>
</dbReference>
<dbReference type="GO" id="GO:0005829">
    <property type="term" value="C:cytosol"/>
    <property type="evidence" value="ECO:0007669"/>
    <property type="project" value="TreeGrafter"/>
</dbReference>
<keyword evidence="7" id="KW-1185">Reference proteome</keyword>
<feature type="DNA-binding region" description="OmpR/PhoB-type" evidence="3">
    <location>
        <begin position="122"/>
        <end position="219"/>
    </location>
</feature>
<dbReference type="AlphaFoldDB" id="W4LIS8"/>
<dbReference type="PROSITE" id="PS50110">
    <property type="entry name" value="RESPONSE_REGULATORY"/>
    <property type="match status" value="1"/>
</dbReference>
<dbReference type="InterPro" id="IPR036388">
    <property type="entry name" value="WH-like_DNA-bd_sf"/>
</dbReference>
<dbReference type="Gene3D" id="3.40.50.2300">
    <property type="match status" value="1"/>
</dbReference>
<comment type="caution">
    <text evidence="6">The sequence shown here is derived from an EMBL/GenBank/DDBJ whole genome shotgun (WGS) entry which is preliminary data.</text>
</comment>
<evidence type="ECO:0000259" key="4">
    <source>
        <dbReference type="PROSITE" id="PS50110"/>
    </source>
</evidence>
<reference evidence="6 7" key="1">
    <citation type="journal article" date="2014" name="Nature">
        <title>An environmental bacterial taxon with a large and distinct metabolic repertoire.</title>
        <authorList>
            <person name="Wilson M.C."/>
            <person name="Mori T."/>
            <person name="Ruckert C."/>
            <person name="Uria A.R."/>
            <person name="Helf M.J."/>
            <person name="Takada K."/>
            <person name="Gernert C."/>
            <person name="Steffens U.A."/>
            <person name="Heycke N."/>
            <person name="Schmitt S."/>
            <person name="Rinke C."/>
            <person name="Helfrich E.J."/>
            <person name="Brachmann A.O."/>
            <person name="Gurgui C."/>
            <person name="Wakimoto T."/>
            <person name="Kracht M."/>
            <person name="Crusemann M."/>
            <person name="Hentschel U."/>
            <person name="Abe I."/>
            <person name="Matsunaga S."/>
            <person name="Kalinowski J."/>
            <person name="Takeyama H."/>
            <person name="Piel J."/>
        </authorList>
    </citation>
    <scope>NUCLEOTIDE SEQUENCE [LARGE SCALE GENOMIC DNA]</scope>
    <source>
        <strain evidence="7">TSY2</strain>
    </source>
</reference>
<protein>
    <recommendedName>
        <fullName evidence="8">Transcriptional regulator</fullName>
    </recommendedName>
</protein>
<evidence type="ECO:0000256" key="3">
    <source>
        <dbReference type="PROSITE-ProRule" id="PRU01091"/>
    </source>
</evidence>
<evidence type="ECO:0000256" key="1">
    <source>
        <dbReference type="ARBA" id="ARBA00023125"/>
    </source>
</evidence>
<evidence type="ECO:0000256" key="2">
    <source>
        <dbReference type="PROSITE-ProRule" id="PRU00169"/>
    </source>
</evidence>
<dbReference type="GO" id="GO:0000976">
    <property type="term" value="F:transcription cis-regulatory region binding"/>
    <property type="evidence" value="ECO:0007669"/>
    <property type="project" value="TreeGrafter"/>
</dbReference>
<dbReference type="InterPro" id="IPR039420">
    <property type="entry name" value="WalR-like"/>
</dbReference>
<feature type="modified residue" description="4-aspartylphosphate" evidence="2">
    <location>
        <position position="49"/>
    </location>
</feature>
<organism evidence="6 7">
    <name type="scientific">Candidatus Entotheonella gemina</name>
    <dbReference type="NCBI Taxonomy" id="1429439"/>
    <lineage>
        <taxon>Bacteria</taxon>
        <taxon>Pseudomonadati</taxon>
        <taxon>Nitrospinota/Tectimicrobiota group</taxon>
        <taxon>Candidatus Tectimicrobiota</taxon>
        <taxon>Candidatus Entotheonellia</taxon>
        <taxon>Candidatus Entotheonellales</taxon>
        <taxon>Candidatus Entotheonellaceae</taxon>
        <taxon>Candidatus Entotheonella</taxon>
    </lineage>
</organism>
<dbReference type="SMART" id="SM00448">
    <property type="entry name" value="REC"/>
    <property type="match status" value="1"/>
</dbReference>
<evidence type="ECO:0000313" key="6">
    <source>
        <dbReference type="EMBL" id="ETW97794.1"/>
    </source>
</evidence>
<keyword evidence="1 3" id="KW-0238">DNA-binding</keyword>
<dbReference type="HOGENOM" id="CLU_000445_30_1_7"/>
<sequence>MLVIEDSSRLRRSLCNGLRHEGFATDATGDGREGLSYAEVYTYDAIVLDIMLPSMDGLAVLKTLRAQGDDTHILILSAKDRLEDRLQGLDLGADDYLVKPFAFAELCSRLRALMRRRYQSKDPMVCLDGLMIDTAQRRACLGEEPLTLTRQEYALLEQLALSRGRVLSRDLLRDQLYTSEADVASNVIDVVVCTLRRKIKSAGGPAVIQTIRGQGYLIA</sequence>
<dbReference type="InterPro" id="IPR001789">
    <property type="entry name" value="Sig_transdc_resp-reg_receiver"/>
</dbReference>
<dbReference type="Pfam" id="PF00072">
    <property type="entry name" value="Response_reg"/>
    <property type="match status" value="1"/>
</dbReference>
<dbReference type="PANTHER" id="PTHR48111">
    <property type="entry name" value="REGULATOR OF RPOS"/>
    <property type="match status" value="1"/>
</dbReference>
<dbReference type="SUPFAM" id="SSF52172">
    <property type="entry name" value="CheY-like"/>
    <property type="match status" value="1"/>
</dbReference>
<dbReference type="SMART" id="SM00862">
    <property type="entry name" value="Trans_reg_C"/>
    <property type="match status" value="1"/>
</dbReference>
<evidence type="ECO:0000259" key="5">
    <source>
        <dbReference type="PROSITE" id="PS51755"/>
    </source>
</evidence>
<dbReference type="InterPro" id="IPR011006">
    <property type="entry name" value="CheY-like_superfamily"/>
</dbReference>
<dbReference type="Pfam" id="PF00486">
    <property type="entry name" value="Trans_reg_C"/>
    <property type="match status" value="1"/>
</dbReference>
<keyword evidence="2" id="KW-0597">Phosphoprotein</keyword>
<proteinExistence type="predicted"/>
<dbReference type="Proteomes" id="UP000019140">
    <property type="component" value="Unassembled WGS sequence"/>
</dbReference>
<dbReference type="Gene3D" id="6.10.250.690">
    <property type="match status" value="1"/>
</dbReference>
<gene>
    <name evidence="6" type="ORF">ETSY2_43915</name>
</gene>
<evidence type="ECO:0000313" key="7">
    <source>
        <dbReference type="Proteomes" id="UP000019140"/>
    </source>
</evidence>
<dbReference type="InterPro" id="IPR001867">
    <property type="entry name" value="OmpR/PhoB-type_DNA-bd"/>
</dbReference>
<dbReference type="PANTHER" id="PTHR48111:SF36">
    <property type="entry name" value="TRANSCRIPTIONAL REGULATORY PROTEIN CUTR"/>
    <property type="match status" value="1"/>
</dbReference>
<name>W4LIS8_9BACT</name>
<accession>W4LIS8</accession>
<feature type="domain" description="OmpR/PhoB-type" evidence="5">
    <location>
        <begin position="122"/>
        <end position="219"/>
    </location>
</feature>
<evidence type="ECO:0008006" key="8">
    <source>
        <dbReference type="Google" id="ProtNLM"/>
    </source>
</evidence>
<dbReference type="PROSITE" id="PS51755">
    <property type="entry name" value="OMPR_PHOB"/>
    <property type="match status" value="1"/>
</dbReference>
<dbReference type="GO" id="GO:0006355">
    <property type="term" value="P:regulation of DNA-templated transcription"/>
    <property type="evidence" value="ECO:0007669"/>
    <property type="project" value="InterPro"/>
</dbReference>
<dbReference type="EMBL" id="AZHX01002013">
    <property type="protein sequence ID" value="ETW97794.1"/>
    <property type="molecule type" value="Genomic_DNA"/>
</dbReference>